<gene>
    <name evidence="1" type="ORF">bsdE14_43140</name>
</gene>
<name>A0ABQ5ND45_9CLOT</name>
<comment type="caution">
    <text evidence="1">The sequence shown here is derived from an EMBL/GenBank/DDBJ whole genome shotgun (WGS) entry which is preliminary data.</text>
</comment>
<proteinExistence type="predicted"/>
<reference evidence="1 2" key="1">
    <citation type="journal article" date="2024" name="Int. J. Syst. Evol. Microbiol.">
        <title>Clostridium omnivorum sp. nov., isolated from anoxic soil under the treatment of reductive soil disinfestation.</title>
        <authorList>
            <person name="Ueki A."/>
            <person name="Tonouchi A."/>
            <person name="Kaku N."/>
            <person name="Honma S."/>
            <person name="Ueki K."/>
        </authorList>
    </citation>
    <scope>NUCLEOTIDE SEQUENCE [LARGE SCALE GENOMIC DNA]</scope>
    <source>
        <strain evidence="1 2">E14</strain>
    </source>
</reference>
<dbReference type="RefSeq" id="WP_264852365.1">
    <property type="nucleotide sequence ID" value="NZ_BRXR01000002.1"/>
</dbReference>
<protein>
    <recommendedName>
        <fullName evidence="3">Phage protein</fullName>
    </recommendedName>
</protein>
<dbReference type="Proteomes" id="UP001208567">
    <property type="component" value="Unassembled WGS sequence"/>
</dbReference>
<keyword evidence="2" id="KW-1185">Reference proteome</keyword>
<dbReference type="EMBL" id="BRXR01000002">
    <property type="protein sequence ID" value="GLC32904.1"/>
    <property type="molecule type" value="Genomic_DNA"/>
</dbReference>
<dbReference type="InterPro" id="IPR058701">
    <property type="entry name" value="PhiTE_072-like"/>
</dbReference>
<sequence>MEEYKFKKSTCERYDIRLKNSYGWAIITIDENGGLFNAQSDYGSYSYSWPNHGRKSFKHFILELVRDKSYFLGKVADDKYYYDEETEKAWKEQIIEDRQNGYLSKDEARELWDEVVEFDYYTSGESIQHQCYENDVVCKYYGEPWEAFEIVRGFSPQANMFANRIMPILGEIIKKEIADLEKTA</sequence>
<evidence type="ECO:0008006" key="3">
    <source>
        <dbReference type="Google" id="ProtNLM"/>
    </source>
</evidence>
<evidence type="ECO:0000313" key="2">
    <source>
        <dbReference type="Proteomes" id="UP001208567"/>
    </source>
</evidence>
<dbReference type="Pfam" id="PF26211">
    <property type="entry name" value="Phage_phiTE_072"/>
    <property type="match status" value="1"/>
</dbReference>
<organism evidence="1 2">
    <name type="scientific">Clostridium omnivorum</name>
    <dbReference type="NCBI Taxonomy" id="1604902"/>
    <lineage>
        <taxon>Bacteria</taxon>
        <taxon>Bacillati</taxon>
        <taxon>Bacillota</taxon>
        <taxon>Clostridia</taxon>
        <taxon>Eubacteriales</taxon>
        <taxon>Clostridiaceae</taxon>
        <taxon>Clostridium</taxon>
    </lineage>
</organism>
<accession>A0ABQ5ND45</accession>
<evidence type="ECO:0000313" key="1">
    <source>
        <dbReference type="EMBL" id="GLC32904.1"/>
    </source>
</evidence>